<dbReference type="InterPro" id="IPR056775">
    <property type="entry name" value="YABBY_C"/>
</dbReference>
<dbReference type="InterPro" id="IPR056776">
    <property type="entry name" value="YABBY_N"/>
</dbReference>
<dbReference type="SUPFAM" id="SSF47095">
    <property type="entry name" value="HMG-box"/>
    <property type="match status" value="1"/>
</dbReference>
<dbReference type="InterPro" id="IPR006780">
    <property type="entry name" value="YABBY"/>
</dbReference>
<evidence type="ECO:0008006" key="12">
    <source>
        <dbReference type="Google" id="ProtNLM"/>
    </source>
</evidence>
<dbReference type="GO" id="GO:0009944">
    <property type="term" value="P:polarity specification of adaxial/abaxial axis"/>
    <property type="evidence" value="ECO:0007669"/>
    <property type="project" value="TreeGrafter"/>
</dbReference>
<keyword evidence="4" id="KW-0863">Zinc-finger</keyword>
<feature type="compositionally biased region" description="Polar residues" evidence="7">
    <location>
        <begin position="88"/>
        <end position="99"/>
    </location>
</feature>
<comment type="similarity">
    <text evidence="2">Belongs to the YABBY family.</text>
</comment>
<feature type="region of interest" description="Disordered" evidence="7">
    <location>
        <begin position="69"/>
        <end position="104"/>
    </location>
</feature>
<evidence type="ECO:0000256" key="4">
    <source>
        <dbReference type="ARBA" id="ARBA00022771"/>
    </source>
</evidence>
<dbReference type="CDD" id="cd00084">
    <property type="entry name" value="HMG-box_SF"/>
    <property type="match status" value="1"/>
</dbReference>
<evidence type="ECO:0000256" key="5">
    <source>
        <dbReference type="ARBA" id="ARBA00022833"/>
    </source>
</evidence>
<dbReference type="OrthoDB" id="667577at2759"/>
<dbReference type="GO" id="GO:0048481">
    <property type="term" value="P:plant ovule development"/>
    <property type="evidence" value="ECO:0007669"/>
    <property type="project" value="TreeGrafter"/>
</dbReference>
<dbReference type="InterPro" id="IPR036910">
    <property type="entry name" value="HMG_box_dom_sf"/>
</dbReference>
<feature type="domain" description="YABBY N-terminal" evidence="9">
    <location>
        <begin position="12"/>
        <end position="59"/>
    </location>
</feature>
<feature type="domain" description="YABBY protein C-terminal" evidence="8">
    <location>
        <begin position="105"/>
        <end position="169"/>
    </location>
</feature>
<evidence type="ECO:0000256" key="7">
    <source>
        <dbReference type="SAM" id="MobiDB-lite"/>
    </source>
</evidence>
<sequence>MSTLNNHLFELQDTICYVQCGYCTTILLVSVPCSSLCNKIVTVRCGHCTTLLSLNLIKPSLHLFASFNQTHQPKPPVDKEEIDDANKKNANSESQIMTSSDEEDQLENNVLPLNQVVNKPPEKRQRAPSAYNCFIKEEIKRLKTLYPNMTHKQAFSTAAKNWAHFPPGQHRGGCSVGDRKMAKVHTSLAK</sequence>
<gene>
    <name evidence="10" type="ORF">H5410_026070</name>
</gene>
<keyword evidence="3" id="KW-0479">Metal-binding</keyword>
<comment type="subcellular location">
    <subcellularLocation>
        <location evidence="1">Nucleus</location>
    </subcellularLocation>
</comment>
<evidence type="ECO:0000256" key="1">
    <source>
        <dbReference type="ARBA" id="ARBA00004123"/>
    </source>
</evidence>
<dbReference type="GO" id="GO:0045165">
    <property type="term" value="P:cell fate commitment"/>
    <property type="evidence" value="ECO:0007669"/>
    <property type="project" value="TreeGrafter"/>
</dbReference>
<evidence type="ECO:0000313" key="11">
    <source>
        <dbReference type="Proteomes" id="UP000824120"/>
    </source>
</evidence>
<evidence type="ECO:0000256" key="2">
    <source>
        <dbReference type="ARBA" id="ARBA00010325"/>
    </source>
</evidence>
<dbReference type="EMBL" id="JACXVP010000005">
    <property type="protein sequence ID" value="KAG5604578.1"/>
    <property type="molecule type" value="Genomic_DNA"/>
</dbReference>
<keyword evidence="5" id="KW-0862">Zinc</keyword>
<reference evidence="10 11" key="1">
    <citation type="submission" date="2020-09" db="EMBL/GenBank/DDBJ databases">
        <title>De no assembly of potato wild relative species, Solanum commersonii.</title>
        <authorList>
            <person name="Cho K."/>
        </authorList>
    </citation>
    <scope>NUCLEOTIDE SEQUENCE [LARGE SCALE GENOMIC DNA]</scope>
    <source>
        <strain evidence="10">LZ3.2</strain>
        <tissue evidence="10">Leaf</tissue>
    </source>
</reference>
<keyword evidence="6" id="KW-0539">Nucleus</keyword>
<feature type="compositionally biased region" description="Basic and acidic residues" evidence="7">
    <location>
        <begin position="76"/>
        <end position="87"/>
    </location>
</feature>
<dbReference type="FunFam" id="1.10.30.10:FF:000076">
    <property type="entry name" value="Axial regulator YABBY 4"/>
    <property type="match status" value="1"/>
</dbReference>
<dbReference type="GO" id="GO:0008270">
    <property type="term" value="F:zinc ion binding"/>
    <property type="evidence" value="ECO:0007669"/>
    <property type="project" value="UniProtKB-KW"/>
</dbReference>
<evidence type="ECO:0000313" key="10">
    <source>
        <dbReference type="EMBL" id="KAG5604578.1"/>
    </source>
</evidence>
<proteinExistence type="inferred from homology"/>
<dbReference type="Pfam" id="PF24868">
    <property type="entry name" value="YABBY_N"/>
    <property type="match status" value="1"/>
</dbReference>
<protein>
    <recommendedName>
        <fullName evidence="12">INNER NO OUTER</fullName>
    </recommendedName>
</protein>
<evidence type="ECO:0000259" key="9">
    <source>
        <dbReference type="Pfam" id="PF24868"/>
    </source>
</evidence>
<dbReference type="Proteomes" id="UP000824120">
    <property type="component" value="Chromosome 5"/>
</dbReference>
<evidence type="ECO:0000259" key="8">
    <source>
        <dbReference type="Pfam" id="PF04690"/>
    </source>
</evidence>
<evidence type="ECO:0000256" key="6">
    <source>
        <dbReference type="ARBA" id="ARBA00023242"/>
    </source>
</evidence>
<accession>A0A9J5YW03</accession>
<keyword evidence="11" id="KW-1185">Reference proteome</keyword>
<organism evidence="10 11">
    <name type="scientific">Solanum commersonii</name>
    <name type="common">Commerson's wild potato</name>
    <name type="synonym">Commerson's nightshade</name>
    <dbReference type="NCBI Taxonomy" id="4109"/>
    <lineage>
        <taxon>Eukaryota</taxon>
        <taxon>Viridiplantae</taxon>
        <taxon>Streptophyta</taxon>
        <taxon>Embryophyta</taxon>
        <taxon>Tracheophyta</taxon>
        <taxon>Spermatophyta</taxon>
        <taxon>Magnoliopsida</taxon>
        <taxon>eudicotyledons</taxon>
        <taxon>Gunneridae</taxon>
        <taxon>Pentapetalae</taxon>
        <taxon>asterids</taxon>
        <taxon>lamiids</taxon>
        <taxon>Solanales</taxon>
        <taxon>Solanaceae</taxon>
        <taxon>Solanoideae</taxon>
        <taxon>Solaneae</taxon>
        <taxon>Solanum</taxon>
    </lineage>
</organism>
<dbReference type="PANTHER" id="PTHR31675:SF8">
    <property type="entry name" value="AXIAL REGULATOR YABBY 4"/>
    <property type="match status" value="1"/>
</dbReference>
<dbReference type="PANTHER" id="PTHR31675">
    <property type="entry name" value="PROTEIN YABBY 6-RELATED"/>
    <property type="match status" value="1"/>
</dbReference>
<dbReference type="Pfam" id="PF04690">
    <property type="entry name" value="YABBY"/>
    <property type="match status" value="1"/>
</dbReference>
<comment type="caution">
    <text evidence="10">The sequence shown here is derived from an EMBL/GenBank/DDBJ whole genome shotgun (WGS) entry which is preliminary data.</text>
</comment>
<name>A0A9J5YW03_SOLCO</name>
<evidence type="ECO:0000256" key="3">
    <source>
        <dbReference type="ARBA" id="ARBA00022723"/>
    </source>
</evidence>
<dbReference type="AlphaFoldDB" id="A0A9J5YW03"/>
<dbReference type="Gene3D" id="1.10.30.10">
    <property type="entry name" value="High mobility group box domain"/>
    <property type="match status" value="1"/>
</dbReference>
<dbReference type="GO" id="GO:0005634">
    <property type="term" value="C:nucleus"/>
    <property type="evidence" value="ECO:0007669"/>
    <property type="project" value="UniProtKB-SubCell"/>
</dbReference>